<dbReference type="GO" id="GO:0046654">
    <property type="term" value="P:tetrahydrofolate biosynthetic process"/>
    <property type="evidence" value="ECO:0007669"/>
    <property type="project" value="UniProtKB-UniPathway"/>
</dbReference>
<dbReference type="PROSITE" id="PS00075">
    <property type="entry name" value="DHFR_1"/>
    <property type="match status" value="1"/>
</dbReference>
<dbReference type="AlphaFoldDB" id="A0A7H9AWK2"/>
<dbReference type="InterPro" id="IPR001796">
    <property type="entry name" value="DHFR_dom"/>
</dbReference>
<dbReference type="GO" id="GO:0006730">
    <property type="term" value="P:one-carbon metabolic process"/>
    <property type="evidence" value="ECO:0007669"/>
    <property type="project" value="UniProtKB-KW"/>
</dbReference>
<dbReference type="OrthoDB" id="414698at2759"/>
<accession>A0A7H9AWK2</accession>
<sequence length="223" mass="25279">MDMTARLPVVGIVACLVPEMGIGFQGTLPWKLSKEMKYFKQVTTLTKDPTKMNAVVMGRKTWDSIPPRFRPLPGRVNVVVSRDFTSPFIVDVNGCYHSNSLILGIEVLKHQLGDRIERIYVIGGGQIYNQSYDITDHWLITKIRTADSQIPVPEMDTYLDKTNLSTHFKQQGSEELLKFLPPGVDLPAPHMSSNDNGTDDDNDPKFLTEEKGYRFWPTIYDSI</sequence>
<feature type="domain" description="DHFR" evidence="8">
    <location>
        <begin position="8"/>
        <end position="215"/>
    </location>
</feature>
<dbReference type="RefSeq" id="XP_037142379.1">
    <property type="nucleotide sequence ID" value="XM_037286484.1"/>
</dbReference>
<dbReference type="UniPathway" id="UPA00077">
    <property type="reaction ID" value="UER00158"/>
</dbReference>
<proteinExistence type="inferred from homology"/>
<evidence type="ECO:0000313" key="10">
    <source>
        <dbReference type="Proteomes" id="UP000509704"/>
    </source>
</evidence>
<evidence type="ECO:0000256" key="2">
    <source>
        <dbReference type="ARBA" id="ARBA00012856"/>
    </source>
</evidence>
<dbReference type="CDD" id="cd00209">
    <property type="entry name" value="DHFR"/>
    <property type="match status" value="1"/>
</dbReference>
<reference evidence="9 10" key="1">
    <citation type="submission" date="2020-07" db="EMBL/GenBank/DDBJ databases">
        <title>The yeast mating-type switching endonuclease HO is a domesticated member of an unorthodox homing genetic element family.</title>
        <authorList>
            <person name="Coughlan A.Y."/>
            <person name="Lombardi L."/>
            <person name="Braun-Galleani S."/>
            <person name="Martos A.R."/>
            <person name="Galeote V."/>
            <person name="Bigey F."/>
            <person name="Dequin S."/>
            <person name="Byrne K.P."/>
            <person name="Wolfe K.H."/>
        </authorList>
    </citation>
    <scope>NUCLEOTIDE SEQUENCE [LARGE SCALE GENOMIC DNA]</scope>
    <source>
        <strain evidence="9 10">NRRL Y-6702</strain>
    </source>
</reference>
<keyword evidence="5" id="KW-0521">NADP</keyword>
<keyword evidence="6" id="KW-0560">Oxidoreductase</keyword>
<name>A0A7H9AWK2_ZYGMR</name>
<dbReference type="SUPFAM" id="SSF53597">
    <property type="entry name" value="Dihydrofolate reductase-like"/>
    <property type="match status" value="1"/>
</dbReference>
<evidence type="ECO:0000256" key="3">
    <source>
        <dbReference type="ARBA" id="ARBA00018886"/>
    </source>
</evidence>
<dbReference type="Gene3D" id="3.40.430.10">
    <property type="entry name" value="Dihydrofolate Reductase, subunit A"/>
    <property type="match status" value="1"/>
</dbReference>
<keyword evidence="4" id="KW-0554">One-carbon metabolism</keyword>
<evidence type="ECO:0000256" key="6">
    <source>
        <dbReference type="ARBA" id="ARBA00023002"/>
    </source>
</evidence>
<dbReference type="Proteomes" id="UP000509704">
    <property type="component" value="Chromosome 1"/>
</dbReference>
<comment type="pathway">
    <text evidence="1">Cofactor biosynthesis; tetrahydrofolate biosynthesis; 5,6,7,8-tetrahydrofolate from 7,8-dihydrofolate: step 1/1.</text>
</comment>
<keyword evidence="10" id="KW-1185">Reference proteome</keyword>
<dbReference type="GO" id="GO:0004146">
    <property type="term" value="F:dihydrofolate reductase activity"/>
    <property type="evidence" value="ECO:0007669"/>
    <property type="project" value="UniProtKB-EC"/>
</dbReference>
<dbReference type="Pfam" id="PF00186">
    <property type="entry name" value="DHFR_1"/>
    <property type="match status" value="1"/>
</dbReference>
<evidence type="ECO:0000256" key="7">
    <source>
        <dbReference type="RuleBase" id="RU004474"/>
    </source>
</evidence>
<dbReference type="EC" id="1.5.1.3" evidence="2"/>
<dbReference type="PROSITE" id="PS51330">
    <property type="entry name" value="DHFR_2"/>
    <property type="match status" value="1"/>
</dbReference>
<dbReference type="GO" id="GO:0050661">
    <property type="term" value="F:NADP binding"/>
    <property type="evidence" value="ECO:0007669"/>
    <property type="project" value="InterPro"/>
</dbReference>
<gene>
    <name evidence="9" type="ORF">HG535_0A05930</name>
</gene>
<dbReference type="PRINTS" id="PR00070">
    <property type="entry name" value="DHFR"/>
</dbReference>
<evidence type="ECO:0000313" key="9">
    <source>
        <dbReference type="EMBL" id="QLG70651.1"/>
    </source>
</evidence>
<evidence type="ECO:0000256" key="5">
    <source>
        <dbReference type="ARBA" id="ARBA00022857"/>
    </source>
</evidence>
<dbReference type="GO" id="GO:0005739">
    <property type="term" value="C:mitochondrion"/>
    <property type="evidence" value="ECO:0007669"/>
    <property type="project" value="TreeGrafter"/>
</dbReference>
<dbReference type="PANTHER" id="PTHR48069:SF3">
    <property type="entry name" value="DIHYDROFOLATE REDUCTASE"/>
    <property type="match status" value="1"/>
</dbReference>
<dbReference type="EMBL" id="CP058604">
    <property type="protein sequence ID" value="QLG70651.1"/>
    <property type="molecule type" value="Genomic_DNA"/>
</dbReference>
<organism evidence="9 10">
    <name type="scientific">Zygotorulaspora mrakii</name>
    <name type="common">Zygosaccharomyces mrakii</name>
    <dbReference type="NCBI Taxonomy" id="42260"/>
    <lineage>
        <taxon>Eukaryota</taxon>
        <taxon>Fungi</taxon>
        <taxon>Dikarya</taxon>
        <taxon>Ascomycota</taxon>
        <taxon>Saccharomycotina</taxon>
        <taxon>Saccharomycetes</taxon>
        <taxon>Saccharomycetales</taxon>
        <taxon>Saccharomycetaceae</taxon>
        <taxon>Zygotorulaspora</taxon>
    </lineage>
</organism>
<evidence type="ECO:0000259" key="8">
    <source>
        <dbReference type="PROSITE" id="PS51330"/>
    </source>
</evidence>
<evidence type="ECO:0000256" key="1">
    <source>
        <dbReference type="ARBA" id="ARBA00004903"/>
    </source>
</evidence>
<dbReference type="GO" id="GO:0046452">
    <property type="term" value="P:dihydrofolate metabolic process"/>
    <property type="evidence" value="ECO:0007669"/>
    <property type="project" value="TreeGrafter"/>
</dbReference>
<protein>
    <recommendedName>
        <fullName evidence="3">Dihydrofolate reductase</fullName>
        <ecNumber evidence="2">1.5.1.3</ecNumber>
    </recommendedName>
</protein>
<dbReference type="KEGG" id="zmk:HG535_0A05930"/>
<dbReference type="InterPro" id="IPR012259">
    <property type="entry name" value="DHFR"/>
</dbReference>
<dbReference type="InterPro" id="IPR017925">
    <property type="entry name" value="DHFR_CS"/>
</dbReference>
<dbReference type="InterPro" id="IPR024072">
    <property type="entry name" value="DHFR-like_dom_sf"/>
</dbReference>
<dbReference type="PANTHER" id="PTHR48069">
    <property type="entry name" value="DIHYDROFOLATE REDUCTASE"/>
    <property type="match status" value="1"/>
</dbReference>
<dbReference type="GO" id="GO:0046655">
    <property type="term" value="P:folic acid metabolic process"/>
    <property type="evidence" value="ECO:0007669"/>
    <property type="project" value="TreeGrafter"/>
</dbReference>
<dbReference type="GeneID" id="59234287"/>
<comment type="similarity">
    <text evidence="7">Belongs to the dihydrofolate reductase family.</text>
</comment>
<evidence type="ECO:0000256" key="4">
    <source>
        <dbReference type="ARBA" id="ARBA00022563"/>
    </source>
</evidence>